<gene>
    <name evidence="3" type="ORF">Fot_55544</name>
</gene>
<keyword evidence="2" id="KW-0812">Transmembrane</keyword>
<keyword evidence="4" id="KW-1185">Reference proteome</keyword>
<feature type="transmembrane region" description="Helical" evidence="2">
    <location>
        <begin position="86"/>
        <end position="105"/>
    </location>
</feature>
<evidence type="ECO:0000313" key="4">
    <source>
        <dbReference type="Proteomes" id="UP001604277"/>
    </source>
</evidence>
<feature type="region of interest" description="Disordered" evidence="1">
    <location>
        <begin position="49"/>
        <end position="74"/>
    </location>
</feature>
<dbReference type="Proteomes" id="UP001604277">
    <property type="component" value="Unassembled WGS sequence"/>
</dbReference>
<evidence type="ECO:0000256" key="2">
    <source>
        <dbReference type="SAM" id="Phobius"/>
    </source>
</evidence>
<dbReference type="EMBL" id="JBFOLJ010000027">
    <property type="protein sequence ID" value="KAL2458755.1"/>
    <property type="molecule type" value="Genomic_DNA"/>
</dbReference>
<evidence type="ECO:0000313" key="3">
    <source>
        <dbReference type="EMBL" id="KAL2458755.1"/>
    </source>
</evidence>
<accession>A0ABD1P4G3</accession>
<sequence>MASCFLPLPPSIKLHLQNQASSSSSVIYRHPSLPSSAFKLHSWSGLCRATSPDTPSPPPESGPNSKKTPAPASGVAAGFSRFQDTVQIFFAVLFWMSLFFWSSAWDGKNNGRPNKGPRFRK</sequence>
<evidence type="ECO:0000256" key="1">
    <source>
        <dbReference type="SAM" id="MobiDB-lite"/>
    </source>
</evidence>
<dbReference type="AlphaFoldDB" id="A0ABD1P4G3"/>
<reference evidence="4" key="1">
    <citation type="submission" date="2024-07" db="EMBL/GenBank/DDBJ databases">
        <title>Two chromosome-level genome assemblies of Korean endemic species Abeliophyllum distichum and Forsythia ovata (Oleaceae).</title>
        <authorList>
            <person name="Jang H."/>
        </authorList>
    </citation>
    <scope>NUCLEOTIDE SEQUENCE [LARGE SCALE GENOMIC DNA]</scope>
</reference>
<name>A0ABD1P4G3_9LAMI</name>
<keyword evidence="2" id="KW-0472">Membrane</keyword>
<dbReference type="PANTHER" id="PTHR37706:SF2">
    <property type="entry name" value="TRANSMEMBRANE PROTEIN"/>
    <property type="match status" value="1"/>
</dbReference>
<organism evidence="3 4">
    <name type="scientific">Forsythia ovata</name>
    <dbReference type="NCBI Taxonomy" id="205694"/>
    <lineage>
        <taxon>Eukaryota</taxon>
        <taxon>Viridiplantae</taxon>
        <taxon>Streptophyta</taxon>
        <taxon>Embryophyta</taxon>
        <taxon>Tracheophyta</taxon>
        <taxon>Spermatophyta</taxon>
        <taxon>Magnoliopsida</taxon>
        <taxon>eudicotyledons</taxon>
        <taxon>Gunneridae</taxon>
        <taxon>Pentapetalae</taxon>
        <taxon>asterids</taxon>
        <taxon>lamiids</taxon>
        <taxon>Lamiales</taxon>
        <taxon>Oleaceae</taxon>
        <taxon>Forsythieae</taxon>
        <taxon>Forsythia</taxon>
    </lineage>
</organism>
<comment type="caution">
    <text evidence="3">The sequence shown here is derived from an EMBL/GenBank/DDBJ whole genome shotgun (WGS) entry which is preliminary data.</text>
</comment>
<proteinExistence type="predicted"/>
<keyword evidence="2" id="KW-1133">Transmembrane helix</keyword>
<protein>
    <submittedName>
        <fullName evidence="3">Uncharacterized protein</fullName>
    </submittedName>
</protein>
<dbReference type="PANTHER" id="PTHR37706">
    <property type="entry name" value="TRANSMEMBRANE PROTEIN"/>
    <property type="match status" value="1"/>
</dbReference>